<name>A0A165HM50_9APHY</name>
<organism evidence="2 3">
    <name type="scientific">Laetiporus sulphureus 93-53</name>
    <dbReference type="NCBI Taxonomy" id="1314785"/>
    <lineage>
        <taxon>Eukaryota</taxon>
        <taxon>Fungi</taxon>
        <taxon>Dikarya</taxon>
        <taxon>Basidiomycota</taxon>
        <taxon>Agaricomycotina</taxon>
        <taxon>Agaricomycetes</taxon>
        <taxon>Polyporales</taxon>
        <taxon>Laetiporus</taxon>
    </lineage>
</organism>
<evidence type="ECO:0000256" key="1">
    <source>
        <dbReference type="SAM" id="MobiDB-lite"/>
    </source>
</evidence>
<dbReference type="EMBL" id="KV427606">
    <property type="protein sequence ID" value="KZT11915.1"/>
    <property type="molecule type" value="Genomic_DNA"/>
</dbReference>
<keyword evidence="3" id="KW-1185">Reference proteome</keyword>
<dbReference type="RefSeq" id="XP_040769563.1">
    <property type="nucleotide sequence ID" value="XM_040907704.1"/>
</dbReference>
<proteinExistence type="predicted"/>
<dbReference type="InParanoid" id="A0A165HM50"/>
<evidence type="ECO:0000313" key="3">
    <source>
        <dbReference type="Proteomes" id="UP000076871"/>
    </source>
</evidence>
<sequence length="315" mass="34958">MSPDDSTPSSSTSRPITILQHPALDGSSSSSFLNWRNDAENNSFLPSLVSPSSSFDSDSPLSPLEPASPSLTPTLTWETAAADAAAGVHYVMETFPVPGSMVGPPFRNEPIQVNTGARVVVLDEVGDHALRVRALDTDNVGLLPRWNVEGALERLARLNMEFNEAATCPAERSLYRRSSGKDSNISARDEQALAHSHDRCIPFSERLPFYSVDDYDYDDGGGEDLYERSMYAAEPKVQRPRKSVGFAQVERPIVFRYPSQALVEAYYGTAEEQEELGSDEEGEKEWWWAGWEEHQDAVNPDDWSKNRLLDQLKSG</sequence>
<evidence type="ECO:0000313" key="2">
    <source>
        <dbReference type="EMBL" id="KZT11915.1"/>
    </source>
</evidence>
<protein>
    <submittedName>
        <fullName evidence="2">Uncharacterized protein</fullName>
    </submittedName>
</protein>
<dbReference type="AlphaFoldDB" id="A0A165HM50"/>
<dbReference type="Proteomes" id="UP000076871">
    <property type="component" value="Unassembled WGS sequence"/>
</dbReference>
<accession>A0A165HM50</accession>
<feature type="region of interest" description="Disordered" evidence="1">
    <location>
        <begin position="1"/>
        <end position="32"/>
    </location>
</feature>
<feature type="compositionally biased region" description="Low complexity" evidence="1">
    <location>
        <begin position="1"/>
        <end position="13"/>
    </location>
</feature>
<dbReference type="OrthoDB" id="196165at2759"/>
<reference evidence="2 3" key="1">
    <citation type="journal article" date="2016" name="Mol. Biol. Evol.">
        <title>Comparative Genomics of Early-Diverging Mushroom-Forming Fungi Provides Insights into the Origins of Lignocellulose Decay Capabilities.</title>
        <authorList>
            <person name="Nagy L.G."/>
            <person name="Riley R."/>
            <person name="Tritt A."/>
            <person name="Adam C."/>
            <person name="Daum C."/>
            <person name="Floudas D."/>
            <person name="Sun H."/>
            <person name="Yadav J.S."/>
            <person name="Pangilinan J."/>
            <person name="Larsson K.H."/>
            <person name="Matsuura K."/>
            <person name="Barry K."/>
            <person name="Labutti K."/>
            <person name="Kuo R."/>
            <person name="Ohm R.A."/>
            <person name="Bhattacharya S.S."/>
            <person name="Shirouzu T."/>
            <person name="Yoshinaga Y."/>
            <person name="Martin F.M."/>
            <person name="Grigoriev I.V."/>
            <person name="Hibbett D.S."/>
        </authorList>
    </citation>
    <scope>NUCLEOTIDE SEQUENCE [LARGE SCALE GENOMIC DNA]</scope>
    <source>
        <strain evidence="2 3">93-53</strain>
    </source>
</reference>
<gene>
    <name evidence="2" type="ORF">LAESUDRAFT_719857</name>
</gene>
<feature type="region of interest" description="Disordered" evidence="1">
    <location>
        <begin position="50"/>
        <end position="72"/>
    </location>
</feature>
<dbReference type="GeneID" id="63824733"/>